<dbReference type="STRING" id="1437607.BISA_0846"/>
<dbReference type="AlphaFoldDB" id="A0A087DA96"/>
<dbReference type="OrthoDB" id="1780383at2"/>
<feature type="region of interest" description="Disordered" evidence="1">
    <location>
        <begin position="468"/>
        <end position="506"/>
    </location>
</feature>
<sequence>MASQDVVIAAGGKPWLSAMDFQIPRIAGIDDADMPMVYRLRDVWASKYPGNVLRTLYYTAHERYKDFGLSVPPRIAGQVAPMIGWPAKAVRTLSDLSAFEGFQLPSDSDMYGVQEICDTNRLTTAVSQTIVSAYTHSCAFLTVSLTEDGTVAVSPRSADWSAAIWDGLHNRIGAAMTITDTDENGKVDGFNVWLPHCLYECSRTGGVWSARRSRNPLNRPTVVPFCYDPQLDRPFGRSRISGPLMALTDIGIRTVTRMEATAEFYSAPKLWFLGVSPQAFDKDLWSSLVSVINSIDSDIDGNKPELKQVSQASMQPHSDMLKTIAMLVASETSLPVNDLGITMDNPASAEAMAAAERKLSREADRQNRLFSEALKDAMGMAVRLANPGLTSLPEEISGMRPVWAPTREVSDAARADYYAKIAGVNSAFADSDVGLMKAGLTFAEIRSFRAYQQRVKAQQSIDQLKQRTLTQRQEVNGDGSDEQASGVAGTAQTAGTGTEGLSDQSR</sequence>
<gene>
    <name evidence="2" type="ORF">BISA_0846</name>
</gene>
<organism evidence="2 3">
    <name type="scientific">Bifidobacterium saguini DSM 23967</name>
    <dbReference type="NCBI Taxonomy" id="1437607"/>
    <lineage>
        <taxon>Bacteria</taxon>
        <taxon>Bacillati</taxon>
        <taxon>Actinomycetota</taxon>
        <taxon>Actinomycetes</taxon>
        <taxon>Bifidobacteriales</taxon>
        <taxon>Bifidobacteriaceae</taxon>
        <taxon>Bifidobacterium</taxon>
    </lineage>
</organism>
<accession>A0A087DA96</accession>
<feature type="compositionally biased region" description="Low complexity" evidence="1">
    <location>
        <begin position="484"/>
        <end position="496"/>
    </location>
</feature>
<dbReference type="EMBL" id="JGZN01000008">
    <property type="protein sequence ID" value="KFI92446.1"/>
    <property type="molecule type" value="Genomic_DNA"/>
</dbReference>
<dbReference type="RefSeq" id="WP_033891077.1">
    <property type="nucleotide sequence ID" value="NZ_JDUT01000010.1"/>
</dbReference>
<dbReference type="InterPro" id="IPR021145">
    <property type="entry name" value="Portal_protein_SPP1_Gp6-like"/>
</dbReference>
<dbReference type="Pfam" id="PF05133">
    <property type="entry name" value="SPP1_portal"/>
    <property type="match status" value="1"/>
</dbReference>
<proteinExistence type="predicted"/>
<evidence type="ECO:0000313" key="2">
    <source>
        <dbReference type="EMBL" id="KFI92446.1"/>
    </source>
</evidence>
<name>A0A087DA96_9BIFI</name>
<dbReference type="Proteomes" id="UP000029066">
    <property type="component" value="Unassembled WGS sequence"/>
</dbReference>
<protein>
    <submittedName>
        <fullName evidence="2">Phage portal protein gp6-like protein</fullName>
    </submittedName>
</protein>
<comment type="caution">
    <text evidence="2">The sequence shown here is derived from an EMBL/GenBank/DDBJ whole genome shotgun (WGS) entry which is preliminary data.</text>
</comment>
<reference evidence="2 3" key="1">
    <citation type="submission" date="2014-03" db="EMBL/GenBank/DDBJ databases">
        <title>Genomics of Bifidobacteria.</title>
        <authorList>
            <person name="Ventura M."/>
            <person name="Milani C."/>
            <person name="Lugli G.A."/>
        </authorList>
    </citation>
    <scope>NUCLEOTIDE SEQUENCE [LARGE SCALE GENOMIC DNA]</scope>
    <source>
        <strain evidence="2 3">DSM 23967</strain>
    </source>
</reference>
<evidence type="ECO:0000256" key="1">
    <source>
        <dbReference type="SAM" id="MobiDB-lite"/>
    </source>
</evidence>
<evidence type="ECO:0000313" key="3">
    <source>
        <dbReference type="Proteomes" id="UP000029066"/>
    </source>
</evidence>